<dbReference type="Pfam" id="PF02597">
    <property type="entry name" value="ThiS"/>
    <property type="match status" value="1"/>
</dbReference>
<dbReference type="CDD" id="cd17040">
    <property type="entry name" value="Ubl_MoaD_like"/>
    <property type="match status" value="1"/>
</dbReference>
<sequence length="88" mass="9308">MPIHVELFGIPRQRAGVKELDVTAGDLQSLLLAIGRELPQLLDVCLDHDGRLKSGYLANINGRAFVTAAETPLTDGDNVLILSADAGG</sequence>
<dbReference type="SUPFAM" id="SSF54285">
    <property type="entry name" value="MoaD/ThiS"/>
    <property type="match status" value="1"/>
</dbReference>
<keyword evidence="2" id="KW-1185">Reference proteome</keyword>
<proteinExistence type="predicted"/>
<accession>A0A517ZI20</accession>
<dbReference type="RefSeq" id="WP_145374181.1">
    <property type="nucleotide sequence ID" value="NZ_CP036276.1"/>
</dbReference>
<dbReference type="KEGG" id="sdyn:Mal52_05790"/>
<dbReference type="InterPro" id="IPR003749">
    <property type="entry name" value="ThiS/MoaD-like"/>
</dbReference>
<gene>
    <name evidence="1" type="ORF">Mal52_05790</name>
</gene>
<name>A0A517ZI20_9PLAN</name>
<organism evidence="1 2">
    <name type="scientific">Symmachiella dynata</name>
    <dbReference type="NCBI Taxonomy" id="2527995"/>
    <lineage>
        <taxon>Bacteria</taxon>
        <taxon>Pseudomonadati</taxon>
        <taxon>Planctomycetota</taxon>
        <taxon>Planctomycetia</taxon>
        <taxon>Planctomycetales</taxon>
        <taxon>Planctomycetaceae</taxon>
        <taxon>Symmachiella</taxon>
    </lineage>
</organism>
<dbReference type="AlphaFoldDB" id="A0A517ZI20"/>
<dbReference type="Gene3D" id="3.10.20.30">
    <property type="match status" value="1"/>
</dbReference>
<protein>
    <recommendedName>
        <fullName evidence="3">ThiS family protein</fullName>
    </recommendedName>
</protein>
<dbReference type="EMBL" id="CP036276">
    <property type="protein sequence ID" value="QDU42124.1"/>
    <property type="molecule type" value="Genomic_DNA"/>
</dbReference>
<evidence type="ECO:0008006" key="3">
    <source>
        <dbReference type="Google" id="ProtNLM"/>
    </source>
</evidence>
<evidence type="ECO:0000313" key="1">
    <source>
        <dbReference type="EMBL" id="QDU42124.1"/>
    </source>
</evidence>
<dbReference type="Proteomes" id="UP000319383">
    <property type="component" value="Chromosome"/>
</dbReference>
<dbReference type="InterPro" id="IPR012675">
    <property type="entry name" value="Beta-grasp_dom_sf"/>
</dbReference>
<reference evidence="1 2" key="1">
    <citation type="submission" date="2019-02" db="EMBL/GenBank/DDBJ databases">
        <title>Deep-cultivation of Planctomycetes and their phenomic and genomic characterization uncovers novel biology.</title>
        <authorList>
            <person name="Wiegand S."/>
            <person name="Jogler M."/>
            <person name="Boedeker C."/>
            <person name="Pinto D."/>
            <person name="Vollmers J."/>
            <person name="Rivas-Marin E."/>
            <person name="Kohn T."/>
            <person name="Peeters S.H."/>
            <person name="Heuer A."/>
            <person name="Rast P."/>
            <person name="Oberbeckmann S."/>
            <person name="Bunk B."/>
            <person name="Jeske O."/>
            <person name="Meyerdierks A."/>
            <person name="Storesund J.E."/>
            <person name="Kallscheuer N."/>
            <person name="Luecker S."/>
            <person name="Lage O.M."/>
            <person name="Pohl T."/>
            <person name="Merkel B.J."/>
            <person name="Hornburger P."/>
            <person name="Mueller R.-W."/>
            <person name="Bruemmer F."/>
            <person name="Labrenz M."/>
            <person name="Spormann A.M."/>
            <person name="Op den Camp H."/>
            <person name="Overmann J."/>
            <person name="Amann R."/>
            <person name="Jetten M.S.M."/>
            <person name="Mascher T."/>
            <person name="Medema M.H."/>
            <person name="Devos D.P."/>
            <person name="Kaster A.-K."/>
            <person name="Ovreas L."/>
            <person name="Rohde M."/>
            <person name="Galperin M.Y."/>
            <person name="Jogler C."/>
        </authorList>
    </citation>
    <scope>NUCLEOTIDE SEQUENCE [LARGE SCALE GENOMIC DNA]</scope>
    <source>
        <strain evidence="1 2">Mal52</strain>
    </source>
</reference>
<dbReference type="InterPro" id="IPR016155">
    <property type="entry name" value="Mopterin_synth/thiamin_S_b"/>
</dbReference>
<evidence type="ECO:0000313" key="2">
    <source>
        <dbReference type="Proteomes" id="UP000319383"/>
    </source>
</evidence>